<evidence type="ECO:0000313" key="1">
    <source>
        <dbReference type="EMBL" id="MCM2372076.1"/>
    </source>
</evidence>
<dbReference type="Proteomes" id="UP001202961">
    <property type="component" value="Unassembled WGS sequence"/>
</dbReference>
<comment type="caution">
    <text evidence="1">The sequence shown here is derived from an EMBL/GenBank/DDBJ whole genome shotgun (WGS) entry which is preliminary data.</text>
</comment>
<keyword evidence="2" id="KW-1185">Reference proteome</keyword>
<dbReference type="EMBL" id="JAMQBK010000039">
    <property type="protein sequence ID" value="MCM2372076.1"/>
    <property type="molecule type" value="Genomic_DNA"/>
</dbReference>
<reference evidence="1 2" key="1">
    <citation type="journal article" date="2022" name="Syst. Appl. Microbiol.">
        <title>Rhodopirellula aestuarii sp. nov., a novel member of the genus Rhodopirellula isolated from brackish sediments collected in the Tagus River estuary, Portugal.</title>
        <authorList>
            <person name="Vitorino I.R."/>
            <person name="Klimek D."/>
            <person name="Calusinska M."/>
            <person name="Lobo-da-Cunha A."/>
            <person name="Vasconcelos V."/>
            <person name="Lage O.M."/>
        </authorList>
    </citation>
    <scope>NUCLEOTIDE SEQUENCE [LARGE SCALE GENOMIC DNA]</scope>
    <source>
        <strain evidence="1 2">ICT_H3.1</strain>
    </source>
</reference>
<name>A0ABT0U575_9BACT</name>
<accession>A0ABT0U575</accession>
<evidence type="ECO:0000313" key="2">
    <source>
        <dbReference type="Proteomes" id="UP001202961"/>
    </source>
</evidence>
<sequence length="63" mass="7050">MTEQRPICMIFEAGHGTCSWSGKEADGARVTFADGSVNNKFLSWTNLKKLLDFKQKAKEQPSD</sequence>
<gene>
    <name evidence="1" type="ORF">NB063_15835</name>
</gene>
<organism evidence="1 2">
    <name type="scientific">Aporhodopirellula aestuarii</name>
    <dbReference type="NCBI Taxonomy" id="2950107"/>
    <lineage>
        <taxon>Bacteria</taxon>
        <taxon>Pseudomonadati</taxon>
        <taxon>Planctomycetota</taxon>
        <taxon>Planctomycetia</taxon>
        <taxon>Pirellulales</taxon>
        <taxon>Pirellulaceae</taxon>
        <taxon>Aporhodopirellula</taxon>
    </lineage>
</organism>
<dbReference type="RefSeq" id="WP_250929701.1">
    <property type="nucleotide sequence ID" value="NZ_JAMQBK010000039.1"/>
</dbReference>
<proteinExistence type="predicted"/>
<protein>
    <submittedName>
        <fullName evidence="1">Uncharacterized protein</fullName>
    </submittedName>
</protein>